<keyword evidence="1" id="KW-0175">Coiled coil</keyword>
<reference evidence="4 5" key="1">
    <citation type="submission" date="2020-03" db="EMBL/GenBank/DDBJ databases">
        <title>Genomic Encyclopedia of Type Strains, Phase IV (KMG-V): Genome sequencing to study the core and pangenomes of soil and plant-associated prokaryotes.</title>
        <authorList>
            <person name="Whitman W."/>
        </authorList>
    </citation>
    <scope>NUCLEOTIDE SEQUENCE [LARGE SCALE GENOMIC DNA]</scope>
    <source>
        <strain evidence="4 5">1B</strain>
    </source>
</reference>
<keyword evidence="3" id="KW-0732">Signal</keyword>
<name>A0ABX1HE38_9BACT</name>
<dbReference type="EMBL" id="JAAVTK010000002">
    <property type="protein sequence ID" value="NKI88475.1"/>
    <property type="molecule type" value="Genomic_DNA"/>
</dbReference>
<evidence type="ECO:0000313" key="4">
    <source>
        <dbReference type="EMBL" id="NKI88475.1"/>
    </source>
</evidence>
<gene>
    <name evidence="4" type="ORF">HBN54_001062</name>
</gene>
<proteinExistence type="predicted"/>
<accession>A0ABX1HE38</accession>
<feature type="coiled-coil region" evidence="1">
    <location>
        <begin position="33"/>
        <end position="74"/>
    </location>
</feature>
<organism evidence="4 5">
    <name type="scientific">Hymenobacter artigasi</name>
    <dbReference type="NCBI Taxonomy" id="2719616"/>
    <lineage>
        <taxon>Bacteria</taxon>
        <taxon>Pseudomonadati</taxon>
        <taxon>Bacteroidota</taxon>
        <taxon>Cytophagia</taxon>
        <taxon>Cytophagales</taxon>
        <taxon>Hymenobacteraceae</taxon>
        <taxon>Hymenobacter</taxon>
    </lineage>
</organism>
<evidence type="ECO:0000256" key="2">
    <source>
        <dbReference type="SAM" id="MobiDB-lite"/>
    </source>
</evidence>
<evidence type="ECO:0000256" key="1">
    <source>
        <dbReference type="SAM" id="Coils"/>
    </source>
</evidence>
<keyword evidence="5" id="KW-1185">Reference proteome</keyword>
<feature type="region of interest" description="Disordered" evidence="2">
    <location>
        <begin position="76"/>
        <end position="95"/>
    </location>
</feature>
<comment type="caution">
    <text evidence="4">The sequence shown here is derived from an EMBL/GenBank/DDBJ whole genome shotgun (WGS) entry which is preliminary data.</text>
</comment>
<evidence type="ECO:0000256" key="3">
    <source>
        <dbReference type="SAM" id="SignalP"/>
    </source>
</evidence>
<feature type="chain" id="PRO_5046600306" evidence="3">
    <location>
        <begin position="29"/>
        <end position="95"/>
    </location>
</feature>
<feature type="compositionally biased region" description="Acidic residues" evidence="2">
    <location>
        <begin position="76"/>
        <end position="85"/>
    </location>
</feature>
<evidence type="ECO:0000313" key="5">
    <source>
        <dbReference type="Proteomes" id="UP000717634"/>
    </source>
</evidence>
<dbReference type="Proteomes" id="UP000717634">
    <property type="component" value="Unassembled WGS sequence"/>
</dbReference>
<dbReference type="RefSeq" id="WP_168672104.1">
    <property type="nucleotide sequence ID" value="NZ_JAAVTK010000002.1"/>
</dbReference>
<feature type="signal peptide" evidence="3">
    <location>
        <begin position="1"/>
        <end position="28"/>
    </location>
</feature>
<protein>
    <submittedName>
        <fullName evidence="4">Septal ring factor EnvC (AmiA/AmiB activator)</fullName>
    </submittedName>
</protein>
<sequence length="95" mass="10647">MKFPLTLAHGRRAALLAALALALPACQADQQRLARLEAVQQQQTRELARLRQQLAEKEDEVAELETCVDDLENAVYEDGDSTAYDEPERPSLQQL</sequence>